<feature type="region of interest" description="Disordered" evidence="5">
    <location>
        <begin position="557"/>
        <end position="616"/>
    </location>
</feature>
<keyword evidence="8" id="KW-1185">Reference proteome</keyword>
<dbReference type="InterPro" id="IPR027417">
    <property type="entry name" value="P-loop_NTPase"/>
</dbReference>
<dbReference type="Proteomes" id="UP000263377">
    <property type="component" value="Unassembled WGS sequence"/>
</dbReference>
<feature type="domain" description="ABC transporter" evidence="6">
    <location>
        <begin position="308"/>
        <end position="546"/>
    </location>
</feature>
<dbReference type="PROSITE" id="PS00211">
    <property type="entry name" value="ABC_TRANSPORTER_1"/>
    <property type="match status" value="1"/>
</dbReference>
<feature type="compositionally biased region" description="Basic and acidic residues" evidence="5">
    <location>
        <begin position="599"/>
        <end position="616"/>
    </location>
</feature>
<dbReference type="GO" id="GO:0005524">
    <property type="term" value="F:ATP binding"/>
    <property type="evidence" value="ECO:0007669"/>
    <property type="project" value="UniProtKB-KW"/>
</dbReference>
<feature type="compositionally biased region" description="Low complexity" evidence="5">
    <location>
        <begin position="1"/>
        <end position="19"/>
    </location>
</feature>
<dbReference type="InterPro" id="IPR017871">
    <property type="entry name" value="ABC_transporter-like_CS"/>
</dbReference>
<organism evidence="7 8">
    <name type="scientific">Kitasatospora xanthocidica</name>
    <dbReference type="NCBI Taxonomy" id="83382"/>
    <lineage>
        <taxon>Bacteria</taxon>
        <taxon>Bacillati</taxon>
        <taxon>Actinomycetota</taxon>
        <taxon>Actinomycetes</taxon>
        <taxon>Kitasatosporales</taxon>
        <taxon>Streptomycetaceae</taxon>
        <taxon>Kitasatospora</taxon>
    </lineage>
</organism>
<dbReference type="CDD" id="cd03257">
    <property type="entry name" value="ABC_NikE_OppD_transporters"/>
    <property type="match status" value="2"/>
</dbReference>
<dbReference type="GO" id="GO:0016887">
    <property type="term" value="F:ATP hydrolysis activity"/>
    <property type="evidence" value="ECO:0007669"/>
    <property type="project" value="InterPro"/>
</dbReference>
<dbReference type="InterPro" id="IPR050319">
    <property type="entry name" value="ABC_transp_ATP-bind"/>
</dbReference>
<dbReference type="NCBIfam" id="NF008453">
    <property type="entry name" value="PRK11308.1"/>
    <property type="match status" value="2"/>
</dbReference>
<dbReference type="InterPro" id="IPR003593">
    <property type="entry name" value="AAA+_ATPase"/>
</dbReference>
<evidence type="ECO:0000256" key="1">
    <source>
        <dbReference type="ARBA" id="ARBA00005417"/>
    </source>
</evidence>
<dbReference type="RefSeq" id="WP_117486373.1">
    <property type="nucleotide sequence ID" value="NZ_QVIG01000001.1"/>
</dbReference>
<evidence type="ECO:0000256" key="3">
    <source>
        <dbReference type="ARBA" id="ARBA00022741"/>
    </source>
</evidence>
<dbReference type="PANTHER" id="PTHR43776:SF7">
    <property type="entry name" value="D,D-DIPEPTIDE TRANSPORT ATP-BINDING PROTEIN DDPF-RELATED"/>
    <property type="match status" value="1"/>
</dbReference>
<dbReference type="InterPro" id="IPR013563">
    <property type="entry name" value="Oligopep_ABC_C"/>
</dbReference>
<feature type="region of interest" description="Disordered" evidence="5">
    <location>
        <begin position="275"/>
        <end position="302"/>
    </location>
</feature>
<dbReference type="GO" id="GO:0055085">
    <property type="term" value="P:transmembrane transport"/>
    <property type="evidence" value="ECO:0007669"/>
    <property type="project" value="UniProtKB-ARBA"/>
</dbReference>
<dbReference type="PANTHER" id="PTHR43776">
    <property type="entry name" value="TRANSPORT ATP-BINDING PROTEIN"/>
    <property type="match status" value="1"/>
</dbReference>
<dbReference type="PROSITE" id="PS50893">
    <property type="entry name" value="ABC_TRANSPORTER_2"/>
    <property type="match status" value="2"/>
</dbReference>
<gene>
    <name evidence="7" type="ORF">DR950_07245</name>
</gene>
<dbReference type="InterPro" id="IPR003439">
    <property type="entry name" value="ABC_transporter-like_ATP-bd"/>
</dbReference>
<keyword evidence="3" id="KW-0547">Nucleotide-binding</keyword>
<keyword evidence="2" id="KW-0813">Transport</keyword>
<feature type="domain" description="ABC transporter" evidence="6">
    <location>
        <begin position="26"/>
        <end position="272"/>
    </location>
</feature>
<proteinExistence type="inferred from homology"/>
<dbReference type="Pfam" id="PF08352">
    <property type="entry name" value="oligo_HPY"/>
    <property type="match status" value="2"/>
</dbReference>
<evidence type="ECO:0000256" key="5">
    <source>
        <dbReference type="SAM" id="MobiDB-lite"/>
    </source>
</evidence>
<dbReference type="SUPFAM" id="SSF52540">
    <property type="entry name" value="P-loop containing nucleoside triphosphate hydrolases"/>
    <property type="match status" value="2"/>
</dbReference>
<dbReference type="NCBIfam" id="NF007739">
    <property type="entry name" value="PRK10419.1"/>
    <property type="match status" value="2"/>
</dbReference>
<protein>
    <submittedName>
        <fullName evidence="7">ABC transporter ATP-binding protein</fullName>
    </submittedName>
</protein>
<sequence>MMTTTEATGAEATAGDTGAPVPGPLVRVEGLRVSFPGAPRPAVDGVSLAIGPGECVALVGESGSGKSVTSRSLIGLAGARARVSARTLEVAGADTAGFGERQWRAVRGRRVAVVFQDALTALDPLRTVGAEIAEAARLGGTAGPDVGARVVELLTAVGVPEPEARRTQYPHQLSGGLRQRALIASALAADAPLLIADEPTTALDAIVQAQILALLGRLKDEGRGLLLVSHDLAVVAQLADRVLVLRRGEVVESGPTGRVLSASEHPYTRMLLDAVPSGRPPARPAQAPAPAEAPDTGAPDAEEAAPVLTGRGLVKSFAPGGPRALDEVGFTLRAGEALGVVGESGSGKTTLARVAMGLSRPDAGEVLLHGRPWSALPERRRRASRSAIQFVQQDPYASADPRFTVARIIGEALPGLRRAERARRCAELLDQVGLPAELLSRRPHQLSGGQRQRVAIARALAGRPQVLVCDEPVSALDVSVQAQVLELLDRLRRERGIALLFITHDLAVVRQVADRVLIMRGGSVVEEGETERIFEAPAHPYTRALLDAVLRLPGADGADGAGSTGSADGSGRTHGADVTGRDDPRQDPQQAPEQNTEQDTEHVAGQDGEHVTKWET</sequence>
<comment type="similarity">
    <text evidence="1">Belongs to the ABC transporter superfamily.</text>
</comment>
<accession>A0A372ZPG0</accession>
<evidence type="ECO:0000256" key="4">
    <source>
        <dbReference type="ARBA" id="ARBA00022840"/>
    </source>
</evidence>
<reference evidence="7 8" key="1">
    <citation type="submission" date="2018-08" db="EMBL/GenBank/DDBJ databases">
        <title>Diversity &amp; Physiological Properties of Lignin-Decomposing Actinobacteria from Soil.</title>
        <authorList>
            <person name="Roh S.G."/>
            <person name="Kim S.B."/>
        </authorList>
    </citation>
    <scope>NUCLEOTIDE SEQUENCE [LARGE SCALE GENOMIC DNA]</scope>
    <source>
        <strain evidence="7 8">MMS17-GH009</strain>
    </source>
</reference>
<evidence type="ECO:0000313" key="8">
    <source>
        <dbReference type="Proteomes" id="UP000263377"/>
    </source>
</evidence>
<feature type="compositionally biased region" description="Low complexity" evidence="5">
    <location>
        <begin position="284"/>
        <end position="294"/>
    </location>
</feature>
<dbReference type="GO" id="GO:0015833">
    <property type="term" value="P:peptide transport"/>
    <property type="evidence" value="ECO:0007669"/>
    <property type="project" value="InterPro"/>
</dbReference>
<evidence type="ECO:0000313" key="7">
    <source>
        <dbReference type="EMBL" id="RGD57611.1"/>
    </source>
</evidence>
<evidence type="ECO:0000259" key="6">
    <source>
        <dbReference type="PROSITE" id="PS50893"/>
    </source>
</evidence>
<dbReference type="AlphaFoldDB" id="A0A372ZPG0"/>
<dbReference type="SMART" id="SM00382">
    <property type="entry name" value="AAA"/>
    <property type="match status" value="2"/>
</dbReference>
<evidence type="ECO:0000256" key="2">
    <source>
        <dbReference type="ARBA" id="ARBA00022448"/>
    </source>
</evidence>
<keyword evidence="4 7" id="KW-0067">ATP-binding</keyword>
<dbReference type="Gene3D" id="3.40.50.300">
    <property type="entry name" value="P-loop containing nucleotide triphosphate hydrolases"/>
    <property type="match status" value="2"/>
</dbReference>
<comment type="caution">
    <text evidence="7">The sequence shown here is derived from an EMBL/GenBank/DDBJ whole genome shotgun (WGS) entry which is preliminary data.</text>
</comment>
<dbReference type="Pfam" id="PF00005">
    <property type="entry name" value="ABC_tran"/>
    <property type="match status" value="2"/>
</dbReference>
<feature type="compositionally biased region" description="Polar residues" evidence="5">
    <location>
        <begin position="587"/>
        <end position="597"/>
    </location>
</feature>
<dbReference type="EMBL" id="QVIG01000001">
    <property type="protein sequence ID" value="RGD57611.1"/>
    <property type="molecule type" value="Genomic_DNA"/>
</dbReference>
<name>A0A372ZPG0_9ACTN</name>
<feature type="region of interest" description="Disordered" evidence="5">
    <location>
        <begin position="1"/>
        <end position="23"/>
    </location>
</feature>